<evidence type="ECO:0000256" key="1">
    <source>
        <dbReference type="ARBA" id="ARBA00023125"/>
    </source>
</evidence>
<keyword evidence="2" id="KW-0597">Phosphoprotein</keyword>
<gene>
    <name evidence="5" type="ORF">GHK86_13165</name>
</gene>
<feature type="domain" description="HTH LytTR-type" evidence="4">
    <location>
        <begin position="134"/>
        <end position="237"/>
    </location>
</feature>
<dbReference type="Proteomes" id="UP000437736">
    <property type="component" value="Unassembled WGS sequence"/>
</dbReference>
<evidence type="ECO:0000313" key="6">
    <source>
        <dbReference type="Proteomes" id="UP000437736"/>
    </source>
</evidence>
<dbReference type="InterPro" id="IPR039420">
    <property type="entry name" value="WalR-like"/>
</dbReference>
<dbReference type="Pfam" id="PF00072">
    <property type="entry name" value="Response_reg"/>
    <property type="match status" value="1"/>
</dbReference>
<dbReference type="PROSITE" id="PS50110">
    <property type="entry name" value="RESPONSE_REGULATORY"/>
    <property type="match status" value="1"/>
</dbReference>
<feature type="modified residue" description="4-aspartylphosphate" evidence="2">
    <location>
        <position position="56"/>
    </location>
</feature>
<dbReference type="InterPro" id="IPR001789">
    <property type="entry name" value="Sig_transdc_resp-reg_receiver"/>
</dbReference>
<evidence type="ECO:0000256" key="2">
    <source>
        <dbReference type="PROSITE-ProRule" id="PRU00169"/>
    </source>
</evidence>
<dbReference type="Gene3D" id="3.40.50.2300">
    <property type="match status" value="1"/>
</dbReference>
<name>A0ABW9QVF7_9ACTN</name>
<keyword evidence="6" id="KW-1185">Reference proteome</keyword>
<comment type="caution">
    <text evidence="5">The sequence shown here is derived from an EMBL/GenBank/DDBJ whole genome shotgun (WGS) entry which is preliminary data.</text>
</comment>
<dbReference type="EMBL" id="WJHE01000680">
    <property type="protein sequence ID" value="MST33664.1"/>
    <property type="molecule type" value="Genomic_DNA"/>
</dbReference>
<dbReference type="InterPro" id="IPR007492">
    <property type="entry name" value="LytTR_DNA-bd_dom"/>
</dbReference>
<keyword evidence="1" id="KW-0238">DNA-binding</keyword>
<accession>A0ABW9QVF7</accession>
<sequence>MSGLNALAIDDEAPALDELGFLLRHCPLVDRVEGASSAEDALRHLQREAFDVVVADIRMPGLDGLELARVLRHFAAPPEVVFVTAHEGYALEAFEVGAAGYLLKPLDAGRLAEVLTRVRAARSGGTAPDDLATLAVELPGRIRMVARNDVEWVEASGDYVRLHTVDGDSALVRIPIGLLEERWSEHGFARIHRGHLVALGAVRELRTDGTATYARVGTRDLPVSRRHVHDLRERLVRHAGHRRR</sequence>
<evidence type="ECO:0000259" key="4">
    <source>
        <dbReference type="PROSITE" id="PS50930"/>
    </source>
</evidence>
<dbReference type="PROSITE" id="PS50930">
    <property type="entry name" value="HTH_LYTTR"/>
    <property type="match status" value="1"/>
</dbReference>
<dbReference type="SMART" id="SM00448">
    <property type="entry name" value="REC"/>
    <property type="match status" value="1"/>
</dbReference>
<dbReference type="InterPro" id="IPR011006">
    <property type="entry name" value="CheY-like_superfamily"/>
</dbReference>
<proteinExistence type="predicted"/>
<dbReference type="PANTHER" id="PTHR48111">
    <property type="entry name" value="REGULATOR OF RPOS"/>
    <property type="match status" value="1"/>
</dbReference>
<reference evidence="5 6" key="1">
    <citation type="submission" date="2019-11" db="EMBL/GenBank/DDBJ databases">
        <title>Acidiferrimicrobium australis gen. nov., sp. nov., an acidophilic and obligately heterotrophic, member of the Actinobacteria that catalyses dissimilatory oxido- reduction of iron isolated from metal-rich acidic water in Chile.</title>
        <authorList>
            <person name="Gonzalez D."/>
            <person name="Huber K."/>
            <person name="Hedrich S."/>
            <person name="Rojas-Villalobos C."/>
            <person name="Quatrini R."/>
            <person name="Dinamarca M.A."/>
            <person name="Schwarz A."/>
            <person name="Canales C."/>
            <person name="Nancucheo I."/>
        </authorList>
    </citation>
    <scope>NUCLEOTIDE SEQUENCE [LARGE SCALE GENOMIC DNA]</scope>
    <source>
        <strain evidence="5 6">USS-CCA1</strain>
    </source>
</reference>
<protein>
    <submittedName>
        <fullName evidence="5">Response regulator</fullName>
    </submittedName>
</protein>
<dbReference type="Gene3D" id="2.40.50.1020">
    <property type="entry name" value="LytTr DNA-binding domain"/>
    <property type="match status" value="1"/>
</dbReference>
<dbReference type="SMART" id="SM00850">
    <property type="entry name" value="LytTR"/>
    <property type="match status" value="1"/>
</dbReference>
<dbReference type="Pfam" id="PF04397">
    <property type="entry name" value="LytTR"/>
    <property type="match status" value="1"/>
</dbReference>
<dbReference type="SUPFAM" id="SSF52172">
    <property type="entry name" value="CheY-like"/>
    <property type="match status" value="1"/>
</dbReference>
<dbReference type="PANTHER" id="PTHR48111:SF69">
    <property type="entry name" value="RESPONSE REGULATOR RECEIVER"/>
    <property type="match status" value="1"/>
</dbReference>
<evidence type="ECO:0000313" key="5">
    <source>
        <dbReference type="EMBL" id="MST33664.1"/>
    </source>
</evidence>
<organism evidence="5 6">
    <name type="scientific">Acidiferrimicrobium australe</name>
    <dbReference type="NCBI Taxonomy" id="2664430"/>
    <lineage>
        <taxon>Bacteria</taxon>
        <taxon>Bacillati</taxon>
        <taxon>Actinomycetota</taxon>
        <taxon>Acidimicrobiia</taxon>
        <taxon>Acidimicrobiales</taxon>
        <taxon>Acidimicrobiaceae</taxon>
        <taxon>Acidiferrimicrobium</taxon>
    </lineage>
</organism>
<evidence type="ECO:0000259" key="3">
    <source>
        <dbReference type="PROSITE" id="PS50110"/>
    </source>
</evidence>
<feature type="domain" description="Response regulatory" evidence="3">
    <location>
        <begin position="5"/>
        <end position="119"/>
    </location>
</feature>